<dbReference type="OrthoDB" id="9813903at2"/>
<dbReference type="SMART" id="SM00267">
    <property type="entry name" value="GGDEF"/>
    <property type="match status" value="1"/>
</dbReference>
<evidence type="ECO:0000313" key="7">
    <source>
        <dbReference type="Proteomes" id="UP000305539"/>
    </source>
</evidence>
<organism evidence="6 7">
    <name type="scientific">Trinickia terrae</name>
    <dbReference type="NCBI Taxonomy" id="2571161"/>
    <lineage>
        <taxon>Bacteria</taxon>
        <taxon>Pseudomonadati</taxon>
        <taxon>Pseudomonadota</taxon>
        <taxon>Betaproteobacteria</taxon>
        <taxon>Burkholderiales</taxon>
        <taxon>Burkholderiaceae</taxon>
        <taxon>Trinickia</taxon>
    </lineage>
</organism>
<feature type="transmembrane region" description="Helical" evidence="4">
    <location>
        <begin position="59"/>
        <end position="78"/>
    </location>
</feature>
<keyword evidence="4" id="KW-0472">Membrane</keyword>
<reference evidence="6 7" key="1">
    <citation type="submission" date="2019-04" db="EMBL/GenBank/DDBJ databases">
        <title>Trinickia sp. 7GSK02, isolated from subtropical forest soil.</title>
        <authorList>
            <person name="Gao Z.-H."/>
            <person name="Qiu L.-H."/>
        </authorList>
    </citation>
    <scope>NUCLEOTIDE SEQUENCE [LARGE SCALE GENOMIC DNA]</scope>
    <source>
        <strain evidence="6 7">7GSK02</strain>
    </source>
</reference>
<dbReference type="FunFam" id="3.30.70.270:FF:000001">
    <property type="entry name" value="Diguanylate cyclase domain protein"/>
    <property type="match status" value="1"/>
</dbReference>
<evidence type="ECO:0000256" key="4">
    <source>
        <dbReference type="SAM" id="Phobius"/>
    </source>
</evidence>
<evidence type="ECO:0000256" key="2">
    <source>
        <dbReference type="ARBA" id="ARBA00034247"/>
    </source>
</evidence>
<name>A0A4U1HXB2_9BURK</name>
<dbReference type="InterPro" id="IPR043128">
    <property type="entry name" value="Rev_trsase/Diguanyl_cyclase"/>
</dbReference>
<dbReference type="PANTHER" id="PTHR45138:SF9">
    <property type="entry name" value="DIGUANYLATE CYCLASE DGCM-RELATED"/>
    <property type="match status" value="1"/>
</dbReference>
<keyword evidence="7" id="KW-1185">Reference proteome</keyword>
<dbReference type="AlphaFoldDB" id="A0A4U1HXB2"/>
<evidence type="ECO:0000256" key="3">
    <source>
        <dbReference type="SAM" id="MobiDB-lite"/>
    </source>
</evidence>
<dbReference type="InterPro" id="IPR029787">
    <property type="entry name" value="Nucleotide_cyclase"/>
</dbReference>
<feature type="transmembrane region" description="Helical" evidence="4">
    <location>
        <begin position="149"/>
        <end position="173"/>
    </location>
</feature>
<proteinExistence type="predicted"/>
<dbReference type="EMBL" id="SWJE01000011">
    <property type="protein sequence ID" value="TKC86291.1"/>
    <property type="molecule type" value="Genomic_DNA"/>
</dbReference>
<dbReference type="GO" id="GO:0052621">
    <property type="term" value="F:diguanylate cyclase activity"/>
    <property type="evidence" value="ECO:0007669"/>
    <property type="project" value="UniProtKB-EC"/>
</dbReference>
<feature type="transmembrane region" description="Helical" evidence="4">
    <location>
        <begin position="116"/>
        <end position="137"/>
    </location>
</feature>
<dbReference type="Pfam" id="PF00990">
    <property type="entry name" value="GGDEF"/>
    <property type="match status" value="1"/>
</dbReference>
<dbReference type="InterPro" id="IPR050469">
    <property type="entry name" value="Diguanylate_Cyclase"/>
</dbReference>
<dbReference type="InterPro" id="IPR000160">
    <property type="entry name" value="GGDEF_dom"/>
</dbReference>
<feature type="transmembrane region" description="Helical" evidence="4">
    <location>
        <begin position="179"/>
        <end position="198"/>
    </location>
</feature>
<comment type="catalytic activity">
    <reaction evidence="2">
        <text>2 GTP = 3',3'-c-di-GMP + 2 diphosphate</text>
        <dbReference type="Rhea" id="RHEA:24898"/>
        <dbReference type="ChEBI" id="CHEBI:33019"/>
        <dbReference type="ChEBI" id="CHEBI:37565"/>
        <dbReference type="ChEBI" id="CHEBI:58805"/>
        <dbReference type="EC" id="2.7.7.65"/>
    </reaction>
</comment>
<dbReference type="RefSeq" id="WP_136896974.1">
    <property type="nucleotide sequence ID" value="NZ_SWJE01000011.1"/>
</dbReference>
<dbReference type="NCBIfam" id="TIGR00254">
    <property type="entry name" value="GGDEF"/>
    <property type="match status" value="1"/>
</dbReference>
<dbReference type="Gene3D" id="3.30.70.270">
    <property type="match status" value="1"/>
</dbReference>
<dbReference type="GO" id="GO:1902201">
    <property type="term" value="P:negative regulation of bacterial-type flagellum-dependent cell motility"/>
    <property type="evidence" value="ECO:0007669"/>
    <property type="project" value="TreeGrafter"/>
</dbReference>
<gene>
    <name evidence="6" type="ORF">FAZ69_20780</name>
</gene>
<evidence type="ECO:0000259" key="5">
    <source>
        <dbReference type="PROSITE" id="PS50887"/>
    </source>
</evidence>
<dbReference type="GO" id="GO:0043709">
    <property type="term" value="P:cell adhesion involved in single-species biofilm formation"/>
    <property type="evidence" value="ECO:0007669"/>
    <property type="project" value="TreeGrafter"/>
</dbReference>
<sequence>MLNPALAIVTSALMSLILTALLGSLLRSGMPGVSDWFASNLMMVVSLPLVLLRGQISDVLSVVVANQLMALAAVMYYAGCAHFLRRPVRWPVLIGALIALSAALVYWRYVVNSIPVRVLVTALFSTAMCIAVAVLVARHRPAGRSAYPYWATATMALAFGACQAARGVYFMTLDGTSNILMFASTWSVVLLAIAAAIMPTLSMAAMMMVHDALLSDARDAAERDFLTGALSRKGFEAAVQRLSGRALSQDVPLSLLIVDLDHFKAINDTFGHAGGDAVLREFVRCAGLQLRRGDVLGRMGGEEFAVLLAGAQPGDALQFAERLRCAVNAEPVTTGSGPCRYSISGGIATWQAGDTLDRVNVRADAALYEAKRSGRNRICVHQEQRAANEPPAQETDQGLAIS</sequence>
<accession>A0A4U1HXB2</accession>
<feature type="region of interest" description="Disordered" evidence="3">
    <location>
        <begin position="382"/>
        <end position="402"/>
    </location>
</feature>
<comment type="caution">
    <text evidence="6">The sequence shown here is derived from an EMBL/GenBank/DDBJ whole genome shotgun (WGS) entry which is preliminary data.</text>
</comment>
<keyword evidence="4" id="KW-1133">Transmembrane helix</keyword>
<dbReference type="PANTHER" id="PTHR45138">
    <property type="entry name" value="REGULATORY COMPONENTS OF SENSORY TRANSDUCTION SYSTEM"/>
    <property type="match status" value="1"/>
</dbReference>
<protein>
    <recommendedName>
        <fullName evidence="1">diguanylate cyclase</fullName>
        <ecNumber evidence="1">2.7.7.65</ecNumber>
    </recommendedName>
</protein>
<keyword evidence="4" id="KW-0812">Transmembrane</keyword>
<feature type="domain" description="GGDEF" evidence="5">
    <location>
        <begin position="251"/>
        <end position="383"/>
    </location>
</feature>
<evidence type="ECO:0000313" key="6">
    <source>
        <dbReference type="EMBL" id="TKC86291.1"/>
    </source>
</evidence>
<dbReference type="Proteomes" id="UP000305539">
    <property type="component" value="Unassembled WGS sequence"/>
</dbReference>
<dbReference type="GO" id="GO:0005886">
    <property type="term" value="C:plasma membrane"/>
    <property type="evidence" value="ECO:0007669"/>
    <property type="project" value="TreeGrafter"/>
</dbReference>
<evidence type="ECO:0000256" key="1">
    <source>
        <dbReference type="ARBA" id="ARBA00012528"/>
    </source>
</evidence>
<dbReference type="SUPFAM" id="SSF55073">
    <property type="entry name" value="Nucleotide cyclase"/>
    <property type="match status" value="1"/>
</dbReference>
<dbReference type="CDD" id="cd01949">
    <property type="entry name" value="GGDEF"/>
    <property type="match status" value="1"/>
</dbReference>
<dbReference type="PROSITE" id="PS50887">
    <property type="entry name" value="GGDEF"/>
    <property type="match status" value="1"/>
</dbReference>
<feature type="transmembrane region" description="Helical" evidence="4">
    <location>
        <begin position="6"/>
        <end position="26"/>
    </location>
</feature>
<dbReference type="EC" id="2.7.7.65" evidence="1"/>
<feature type="transmembrane region" description="Helical" evidence="4">
    <location>
        <begin position="90"/>
        <end position="110"/>
    </location>
</feature>
<feature type="transmembrane region" description="Helical" evidence="4">
    <location>
        <begin position="33"/>
        <end position="53"/>
    </location>
</feature>